<dbReference type="Pfam" id="PF03102">
    <property type="entry name" value="NeuB"/>
    <property type="match status" value="1"/>
</dbReference>
<dbReference type="Gene3D" id="3.20.20.70">
    <property type="entry name" value="Aldolase class I"/>
    <property type="match status" value="1"/>
</dbReference>
<dbReference type="PANTHER" id="PTHR42966:SF2">
    <property type="entry name" value="PSEUDAMINIC ACID SYNTHASE"/>
    <property type="match status" value="1"/>
</dbReference>
<dbReference type="SUPFAM" id="SSF51569">
    <property type="entry name" value="Aldolase"/>
    <property type="match status" value="1"/>
</dbReference>
<reference evidence="2 3" key="1">
    <citation type="submission" date="2019-02" db="EMBL/GenBank/DDBJ databases">
        <title>Flavobacterium sp. RD-2-33 isolated from forest soil.</title>
        <authorList>
            <person name="Chaudhary D.K."/>
        </authorList>
    </citation>
    <scope>NUCLEOTIDE SEQUENCE [LARGE SCALE GENOMIC DNA]</scope>
    <source>
        <strain evidence="2 3">RD-2-33</strain>
    </source>
</reference>
<dbReference type="GO" id="GO:0016051">
    <property type="term" value="P:carbohydrate biosynthetic process"/>
    <property type="evidence" value="ECO:0007669"/>
    <property type="project" value="InterPro"/>
</dbReference>
<dbReference type="InterPro" id="IPR057736">
    <property type="entry name" value="SAF_PseI/NeuA/NeuB"/>
</dbReference>
<evidence type="ECO:0000313" key="2">
    <source>
        <dbReference type="EMBL" id="TBX66354.1"/>
    </source>
</evidence>
<evidence type="ECO:0000313" key="3">
    <source>
        <dbReference type="Proteomes" id="UP000293300"/>
    </source>
</evidence>
<dbReference type="SUPFAM" id="SSF51269">
    <property type="entry name" value="AFP III-like domain"/>
    <property type="match status" value="1"/>
</dbReference>
<dbReference type="PROSITE" id="PS50844">
    <property type="entry name" value="AFP_LIKE"/>
    <property type="match status" value="1"/>
</dbReference>
<evidence type="ECO:0000259" key="1">
    <source>
        <dbReference type="PROSITE" id="PS50844"/>
    </source>
</evidence>
<dbReference type="SMART" id="SM00858">
    <property type="entry name" value="SAF"/>
    <property type="match status" value="1"/>
</dbReference>
<dbReference type="Gene3D" id="3.90.1210.10">
    <property type="entry name" value="Antifreeze-like/N-acetylneuraminic acid synthase C-terminal domain"/>
    <property type="match status" value="1"/>
</dbReference>
<dbReference type="InterPro" id="IPR051690">
    <property type="entry name" value="PseI-like"/>
</dbReference>
<dbReference type="GO" id="GO:0047444">
    <property type="term" value="F:N-acylneuraminate-9-phosphate synthase activity"/>
    <property type="evidence" value="ECO:0007669"/>
    <property type="project" value="TreeGrafter"/>
</dbReference>
<dbReference type="PANTHER" id="PTHR42966">
    <property type="entry name" value="N-ACETYLNEURAMINATE SYNTHASE"/>
    <property type="match status" value="1"/>
</dbReference>
<organism evidence="2 3">
    <name type="scientific">Flavobacterium silvisoli</name>
    <dbReference type="NCBI Taxonomy" id="2529433"/>
    <lineage>
        <taxon>Bacteria</taxon>
        <taxon>Pseudomonadati</taxon>
        <taxon>Bacteroidota</taxon>
        <taxon>Flavobacteriia</taxon>
        <taxon>Flavobacteriales</taxon>
        <taxon>Flavobacteriaceae</taxon>
        <taxon>Flavobacterium</taxon>
    </lineage>
</organism>
<dbReference type="InterPro" id="IPR013974">
    <property type="entry name" value="SAF"/>
</dbReference>
<proteinExistence type="predicted"/>
<gene>
    <name evidence="2" type="ORF">EZL74_10925</name>
</gene>
<dbReference type="Pfam" id="PF08666">
    <property type="entry name" value="SAF"/>
    <property type="match status" value="1"/>
</dbReference>
<dbReference type="CDD" id="cd11615">
    <property type="entry name" value="SAF_NeuB_like"/>
    <property type="match status" value="1"/>
</dbReference>
<dbReference type="Proteomes" id="UP000293300">
    <property type="component" value="Unassembled WGS sequence"/>
</dbReference>
<dbReference type="InterPro" id="IPR013132">
    <property type="entry name" value="PseI/NeuA/B-like_N"/>
</dbReference>
<sequence length="355" mass="39747">MKKIKFGNRVIGPGEPLYFIADIGANHDGSLDKAYRLIELAKEAGADAAKFQNFQAAKIVSRVGFENLGTQLSHQSKWKKSVYEVYEDASISLDWTPLLKKKCDEVGIDFFTSPYDFQSVDAVDTYVDLYKIGSGDITWIEIIEHIAKKNKPVLIATGASEMEDVERAMTALEALTDDIVLMQCNTNYTLDKDKYKYVNLNVLKDFAQRYPNAVLGLSDHTLGHATVLGAVALGAVVIEKHFTDSNEHEGPDHKFAMNPKTWREMVDNANEVYYALGDGIKRIEENEKTSLIVQRRSLRATVDLPVGKIIEKQDLEALRPIPSDGFSPYQIDELIGKKLTQPLGKGEHITKNHIQ</sequence>
<dbReference type="AlphaFoldDB" id="A0A4Q9YWC1"/>
<keyword evidence="3" id="KW-1185">Reference proteome</keyword>
<dbReference type="OrthoDB" id="9814210at2"/>
<dbReference type="InterPro" id="IPR036732">
    <property type="entry name" value="AFP_Neu5c_C_sf"/>
</dbReference>
<accession>A0A4Q9YWC1</accession>
<protein>
    <submittedName>
        <fullName evidence="2">N-acetylneuraminate synthase</fullName>
    </submittedName>
</protein>
<feature type="domain" description="AFP-like" evidence="1">
    <location>
        <begin position="297"/>
        <end position="355"/>
    </location>
</feature>
<dbReference type="InterPro" id="IPR013785">
    <property type="entry name" value="Aldolase_TIM"/>
</dbReference>
<dbReference type="InterPro" id="IPR006190">
    <property type="entry name" value="SAF_AFP_Neu5Ac"/>
</dbReference>
<dbReference type="RefSeq" id="WP_131476653.1">
    <property type="nucleotide sequence ID" value="NZ_SJPE01000014.1"/>
</dbReference>
<dbReference type="EMBL" id="SJPE01000014">
    <property type="protein sequence ID" value="TBX66354.1"/>
    <property type="molecule type" value="Genomic_DNA"/>
</dbReference>
<comment type="caution">
    <text evidence="2">The sequence shown here is derived from an EMBL/GenBank/DDBJ whole genome shotgun (WGS) entry which is preliminary data.</text>
</comment>
<name>A0A4Q9YWC1_9FLAO</name>